<dbReference type="STRING" id="393003.SAMN05660461_0936"/>
<dbReference type="PANTHER" id="PTHR39206">
    <property type="entry name" value="SLL8004 PROTEIN"/>
    <property type="match status" value="1"/>
</dbReference>
<dbReference type="PANTHER" id="PTHR39206:SF1">
    <property type="entry name" value="SLL8004 PROTEIN"/>
    <property type="match status" value="1"/>
</dbReference>
<keyword evidence="2" id="KW-0067">ATP-binding</keyword>
<dbReference type="SUPFAM" id="SSF52540">
    <property type="entry name" value="P-loop containing nucleoside triphosphate hydrolases"/>
    <property type="match status" value="1"/>
</dbReference>
<evidence type="ECO:0000313" key="5">
    <source>
        <dbReference type="Proteomes" id="UP000190166"/>
    </source>
</evidence>
<dbReference type="InterPro" id="IPR027417">
    <property type="entry name" value="P-loop_NTPase"/>
</dbReference>
<evidence type="ECO:0000256" key="2">
    <source>
        <dbReference type="ARBA" id="ARBA00022840"/>
    </source>
</evidence>
<dbReference type="RefSeq" id="WP_079468240.1">
    <property type="nucleotide sequence ID" value="NZ_FUZZ01000001.1"/>
</dbReference>
<feature type="domain" description="Zeta toxin" evidence="3">
    <location>
        <begin position="2"/>
        <end position="157"/>
    </location>
</feature>
<name>A0A1T5NAP4_9BACT</name>
<keyword evidence="1" id="KW-0547">Nucleotide-binding</keyword>
<evidence type="ECO:0000259" key="3">
    <source>
        <dbReference type="Pfam" id="PF06414"/>
    </source>
</evidence>
<evidence type="ECO:0000313" key="4">
    <source>
        <dbReference type="EMBL" id="SKC97530.1"/>
    </source>
</evidence>
<evidence type="ECO:0000256" key="1">
    <source>
        <dbReference type="ARBA" id="ARBA00022741"/>
    </source>
</evidence>
<dbReference type="EMBL" id="FUZZ01000001">
    <property type="protein sequence ID" value="SKC97530.1"/>
    <property type="molecule type" value="Genomic_DNA"/>
</dbReference>
<dbReference type="AlphaFoldDB" id="A0A1T5NAP4"/>
<dbReference type="GO" id="GO:0005524">
    <property type="term" value="F:ATP binding"/>
    <property type="evidence" value="ECO:0007669"/>
    <property type="project" value="UniProtKB-KW"/>
</dbReference>
<dbReference type="InterPro" id="IPR010488">
    <property type="entry name" value="Zeta_toxin_domain"/>
</dbReference>
<sequence>MPKLFIVAGPNGAGKSLFSAELTATDFGVFDGDKHMTRLKAKYPETGSDALENFVNEEIFKTAKQKAITARGNFAFETNFSAEDPLYSMRAFKAAGYQVHLVFMGMNTVEECIQRVSIRVKAGGHKVPEDAIIHNFKTGYANLYAFFKEFDSVTLYDNSIPWNNEGRIPEKVLYWENGKILFVAERVPVWAQQVINFVNS</sequence>
<dbReference type="Proteomes" id="UP000190166">
    <property type="component" value="Unassembled WGS sequence"/>
</dbReference>
<dbReference type="Gene3D" id="3.40.50.300">
    <property type="entry name" value="P-loop containing nucleotide triphosphate hydrolases"/>
    <property type="match status" value="1"/>
</dbReference>
<reference evidence="4 5" key="1">
    <citation type="submission" date="2017-02" db="EMBL/GenBank/DDBJ databases">
        <authorList>
            <person name="Peterson S.W."/>
        </authorList>
    </citation>
    <scope>NUCLEOTIDE SEQUENCE [LARGE SCALE GENOMIC DNA]</scope>
    <source>
        <strain evidence="4 5">DSM 18108</strain>
    </source>
</reference>
<organism evidence="4 5">
    <name type="scientific">Chitinophaga ginsengisegetis</name>
    <dbReference type="NCBI Taxonomy" id="393003"/>
    <lineage>
        <taxon>Bacteria</taxon>
        <taxon>Pseudomonadati</taxon>
        <taxon>Bacteroidota</taxon>
        <taxon>Chitinophagia</taxon>
        <taxon>Chitinophagales</taxon>
        <taxon>Chitinophagaceae</taxon>
        <taxon>Chitinophaga</taxon>
    </lineage>
</organism>
<proteinExistence type="predicted"/>
<accession>A0A1T5NAP4</accession>
<gene>
    <name evidence="4" type="ORF">SAMN05660461_0936</name>
</gene>
<dbReference type="Pfam" id="PF06414">
    <property type="entry name" value="Zeta_toxin"/>
    <property type="match status" value="1"/>
</dbReference>
<dbReference type="GO" id="GO:0016301">
    <property type="term" value="F:kinase activity"/>
    <property type="evidence" value="ECO:0007669"/>
    <property type="project" value="InterPro"/>
</dbReference>
<keyword evidence="5" id="KW-1185">Reference proteome</keyword>
<protein>
    <submittedName>
        <fullName evidence="4">Predicted ABC-type ATPase</fullName>
    </submittedName>
</protein>